<proteinExistence type="predicted"/>
<comment type="caution">
    <text evidence="2">The sequence shown here is derived from an EMBL/GenBank/DDBJ whole genome shotgun (WGS) entry which is preliminary data.</text>
</comment>
<dbReference type="RefSeq" id="WP_377554871.1">
    <property type="nucleotide sequence ID" value="NZ_JBHUHQ010000002.1"/>
</dbReference>
<dbReference type="Proteomes" id="UP001597383">
    <property type="component" value="Unassembled WGS sequence"/>
</dbReference>
<sequence length="267" mass="29043">MNNKGLSVQNIHEDKVNGANVTTMELENNSSKDLQVKITKEEDKTVYASYLDGEFTDKTIVYPNSNEMLFVDKYGNSKTLNMNDYAKTTENKRTESVKPKSSEDGIAQDSMSINSYSPPSSYSIYQSEYSSAWGAWGDLYGKVNLTYGPTQTIVFSTGTAVSTIIGVIGGIFTGGIGGILLALGATAVGSVIDSSIDGEVYSRTRKYDYEVVSQGELGLRTYTEDVDARVINSRTGSAEWVDLAERGDTRSRSDMIHAGIYNVAIGI</sequence>
<accession>A0ABW4VX17</accession>
<gene>
    <name evidence="2" type="ORF">ACFSJF_01885</name>
</gene>
<feature type="compositionally biased region" description="Basic and acidic residues" evidence="1">
    <location>
        <begin position="87"/>
        <end position="103"/>
    </location>
</feature>
<evidence type="ECO:0000313" key="3">
    <source>
        <dbReference type="Proteomes" id="UP001597383"/>
    </source>
</evidence>
<keyword evidence="3" id="KW-1185">Reference proteome</keyword>
<dbReference type="EMBL" id="JBHUHQ010000002">
    <property type="protein sequence ID" value="MFD2043060.1"/>
    <property type="molecule type" value="Genomic_DNA"/>
</dbReference>
<protein>
    <submittedName>
        <fullName evidence="2">Uncharacterized protein</fullName>
    </submittedName>
</protein>
<organism evidence="2 3">
    <name type="scientific">Ornithinibacillus salinisoli</name>
    <dbReference type="NCBI Taxonomy" id="1848459"/>
    <lineage>
        <taxon>Bacteria</taxon>
        <taxon>Bacillati</taxon>
        <taxon>Bacillota</taxon>
        <taxon>Bacilli</taxon>
        <taxon>Bacillales</taxon>
        <taxon>Bacillaceae</taxon>
        <taxon>Ornithinibacillus</taxon>
    </lineage>
</organism>
<feature type="region of interest" description="Disordered" evidence="1">
    <location>
        <begin position="87"/>
        <end position="118"/>
    </location>
</feature>
<evidence type="ECO:0000313" key="2">
    <source>
        <dbReference type="EMBL" id="MFD2043060.1"/>
    </source>
</evidence>
<reference evidence="3" key="1">
    <citation type="journal article" date="2019" name="Int. J. Syst. Evol. Microbiol.">
        <title>The Global Catalogue of Microorganisms (GCM) 10K type strain sequencing project: providing services to taxonomists for standard genome sequencing and annotation.</title>
        <authorList>
            <consortium name="The Broad Institute Genomics Platform"/>
            <consortium name="The Broad Institute Genome Sequencing Center for Infectious Disease"/>
            <person name="Wu L."/>
            <person name="Ma J."/>
        </authorList>
    </citation>
    <scope>NUCLEOTIDE SEQUENCE [LARGE SCALE GENOMIC DNA]</scope>
    <source>
        <strain evidence="3">R28</strain>
    </source>
</reference>
<name>A0ABW4VX17_9BACI</name>
<evidence type="ECO:0000256" key="1">
    <source>
        <dbReference type="SAM" id="MobiDB-lite"/>
    </source>
</evidence>